<feature type="domain" description="ZU5" evidence="2">
    <location>
        <begin position="42"/>
        <end position="168"/>
    </location>
</feature>
<organism evidence="3 4">
    <name type="scientific">Fibrella aestuarina BUZ 2</name>
    <dbReference type="NCBI Taxonomy" id="1166018"/>
    <lineage>
        <taxon>Bacteria</taxon>
        <taxon>Pseudomonadati</taxon>
        <taxon>Bacteroidota</taxon>
        <taxon>Cytophagia</taxon>
        <taxon>Cytophagales</taxon>
        <taxon>Spirosomataceae</taxon>
        <taxon>Fibrella</taxon>
    </lineage>
</organism>
<dbReference type="Proteomes" id="UP000011058">
    <property type="component" value="Chromosome"/>
</dbReference>
<accession>I0K2P7</accession>
<feature type="signal peptide" evidence="1">
    <location>
        <begin position="1"/>
        <end position="21"/>
    </location>
</feature>
<dbReference type="HOGENOM" id="CLU_609356_0_0_10"/>
<reference evidence="3 4" key="1">
    <citation type="journal article" date="2012" name="J. Bacteriol.">
        <title>Genome Sequence of Fibrella aestuarina BUZ 2T, a Filamentous Marine Bacterium.</title>
        <authorList>
            <person name="Filippini M."/>
            <person name="Qi W."/>
            <person name="Blom J."/>
            <person name="Goesmann A."/>
            <person name="Smits T.H."/>
            <person name="Bagheri H.C."/>
        </authorList>
    </citation>
    <scope>NUCLEOTIDE SEQUENCE [LARGE SCALE GENOMIC DNA]</scope>
    <source>
        <strain evidence="4">BUZ 2T</strain>
    </source>
</reference>
<dbReference type="OrthoDB" id="770607at2"/>
<dbReference type="KEGG" id="fae:FAES_0388"/>
<dbReference type="PROSITE" id="PS51257">
    <property type="entry name" value="PROKAR_LIPOPROTEIN"/>
    <property type="match status" value="1"/>
</dbReference>
<dbReference type="EMBL" id="HE796683">
    <property type="protein sequence ID" value="CCG98400.1"/>
    <property type="molecule type" value="Genomic_DNA"/>
</dbReference>
<evidence type="ECO:0000256" key="1">
    <source>
        <dbReference type="SAM" id="SignalP"/>
    </source>
</evidence>
<gene>
    <name evidence="3" type="ORF">FAES_0388</name>
</gene>
<keyword evidence="4" id="KW-1185">Reference proteome</keyword>
<evidence type="ECO:0000313" key="3">
    <source>
        <dbReference type="EMBL" id="CCG98400.1"/>
    </source>
</evidence>
<keyword evidence="1" id="KW-0732">Signal</keyword>
<evidence type="ECO:0000259" key="2">
    <source>
        <dbReference type="PROSITE" id="PS51145"/>
    </source>
</evidence>
<feature type="chain" id="PRO_5003629830" description="ZU5 domain-containing protein" evidence="1">
    <location>
        <begin position="22"/>
        <end position="436"/>
    </location>
</feature>
<dbReference type="AlphaFoldDB" id="I0K2P7"/>
<dbReference type="Gene3D" id="2.60.220.30">
    <property type="match status" value="1"/>
</dbReference>
<dbReference type="InterPro" id="IPR000906">
    <property type="entry name" value="ZU5_dom"/>
</dbReference>
<proteinExistence type="predicted"/>
<sequence length="436" mass="46601">MRLFRLLPILLASLLACTKPADITPTQPATGTPTEVGKPIGAATTKTIGAAGGSLTTSDGKLTLTFPAGALANETLISVQPVENKAINGVGIAYEFGPDGSRFAKPVTFTYHYAPTELLGTTPQAMALASQNAEHVWLLERFVKVDPVSRTIQGKIDHFSWWSIITLFYMTPEAATLGPTNWVDLKIQQAADLPTIPTSADADQLPLLAPLTLTGTDPFLIKDISLNGNNNWSALQNSANPDGYLGYDMRAKAAVIRYYAPARVPQNNPVMIGVTLAVSDKAQLILVGNLTIENENSFSVEGRRFDNVQVAAGFVGGTFTLTMRDLDDPTAMGTLYAQANLSGEGSASFDLNGNGAAAATNRGETQGDSRYRTCADAYTESGTITITKLVQKNGQRYVQGTVRGTLVKIHDVDRKTCTVLEHKTFQVSANFTAPLL</sequence>
<name>I0K2P7_9BACT</name>
<dbReference type="eggNOG" id="COG5492">
    <property type="taxonomic scope" value="Bacteria"/>
</dbReference>
<dbReference type="STRING" id="1166018.FAES_0388"/>
<protein>
    <recommendedName>
        <fullName evidence="2">ZU5 domain-containing protein</fullName>
    </recommendedName>
</protein>
<dbReference type="PROSITE" id="PS51145">
    <property type="entry name" value="ZU5"/>
    <property type="match status" value="1"/>
</dbReference>
<dbReference type="RefSeq" id="WP_015329500.1">
    <property type="nucleotide sequence ID" value="NC_020054.1"/>
</dbReference>
<evidence type="ECO:0000313" key="4">
    <source>
        <dbReference type="Proteomes" id="UP000011058"/>
    </source>
</evidence>